<proteinExistence type="predicted"/>
<sequence length="98" mass="10334">MRPARYVAAVPLVTSARHKPDEPVPVERAVHAVHDPAAAGARRGKPWSTSRFRLVGHVLEQGAGRRAEAVIGPVFRSKGLPYDGVGVPSGGVPPRNGT</sequence>
<dbReference type="RefSeq" id="WP_171400228.1">
    <property type="nucleotide sequence ID" value="NZ_CP049838.1"/>
</dbReference>
<dbReference type="AlphaFoldDB" id="A0A6M4X9S8"/>
<organism evidence="1 2">
    <name type="scientific">Streptomyces asoensis</name>
    <dbReference type="NCBI Taxonomy" id="249586"/>
    <lineage>
        <taxon>Bacteria</taxon>
        <taxon>Bacillati</taxon>
        <taxon>Actinomycetota</taxon>
        <taxon>Actinomycetes</taxon>
        <taxon>Kitasatosporales</taxon>
        <taxon>Streptomycetaceae</taxon>
        <taxon>Streptomyces</taxon>
    </lineage>
</organism>
<accession>A0A6M4X9S8</accession>
<gene>
    <name evidence="1" type="ORF">G9272_35200</name>
</gene>
<protein>
    <submittedName>
        <fullName evidence="1">Uncharacterized protein</fullName>
    </submittedName>
</protein>
<reference evidence="1" key="1">
    <citation type="submission" date="2020-03" db="EMBL/GenBank/DDBJ databases">
        <title>Molecular networking-based the target discovery of potent antiproliferative macrolactams: 5/6/7/16 polycyclic ansamycins and glycosylated trienomycin from Streptomyces cacaoi subsp. asoensis.</title>
        <authorList>
            <person name="Liu L.-L."/>
        </authorList>
    </citation>
    <scope>NUCLEOTIDE SEQUENCE [LARGE SCALE GENOMIC DNA]</scope>
    <source>
        <strain evidence="1">H2S5</strain>
    </source>
</reference>
<evidence type="ECO:0000313" key="1">
    <source>
        <dbReference type="EMBL" id="QJT04903.1"/>
    </source>
</evidence>
<evidence type="ECO:0000313" key="2">
    <source>
        <dbReference type="Proteomes" id="UP000502665"/>
    </source>
</evidence>
<keyword evidence="2" id="KW-1185">Reference proteome</keyword>
<dbReference type="Proteomes" id="UP000502665">
    <property type="component" value="Chromosome"/>
</dbReference>
<dbReference type="EMBL" id="CP049838">
    <property type="protein sequence ID" value="QJT04903.1"/>
    <property type="molecule type" value="Genomic_DNA"/>
</dbReference>
<name>A0A6M4X9S8_9ACTN</name>